<evidence type="ECO:0000256" key="2">
    <source>
        <dbReference type="SAM" id="SignalP"/>
    </source>
</evidence>
<dbReference type="PROSITE" id="PS51272">
    <property type="entry name" value="SLH"/>
    <property type="match status" value="2"/>
</dbReference>
<keyword evidence="1" id="KW-0677">Repeat</keyword>
<dbReference type="PANTHER" id="PTHR37841:SF1">
    <property type="entry name" value="DUF3298 DOMAIN-CONTAINING PROTEIN"/>
    <property type="match status" value="1"/>
</dbReference>
<feature type="signal peptide" evidence="2">
    <location>
        <begin position="1"/>
        <end position="23"/>
    </location>
</feature>
<dbReference type="InterPro" id="IPR032774">
    <property type="entry name" value="WG_beta_rep"/>
</dbReference>
<feature type="domain" description="SLH" evidence="3">
    <location>
        <begin position="523"/>
        <end position="587"/>
    </location>
</feature>
<evidence type="ECO:0000256" key="1">
    <source>
        <dbReference type="ARBA" id="ARBA00022737"/>
    </source>
</evidence>
<dbReference type="Pfam" id="PF00395">
    <property type="entry name" value="SLH"/>
    <property type="match status" value="2"/>
</dbReference>
<evidence type="ECO:0000313" key="4">
    <source>
        <dbReference type="EMBL" id="MEQ2456140.1"/>
    </source>
</evidence>
<dbReference type="PANTHER" id="PTHR37841">
    <property type="entry name" value="GLR2918 PROTEIN"/>
    <property type="match status" value="1"/>
</dbReference>
<dbReference type="EMBL" id="JBBMFT010000003">
    <property type="protein sequence ID" value="MEQ2456140.1"/>
    <property type="molecule type" value="Genomic_DNA"/>
</dbReference>
<dbReference type="Pfam" id="PF14903">
    <property type="entry name" value="WG_beta_rep"/>
    <property type="match status" value="6"/>
</dbReference>
<keyword evidence="2" id="KW-0732">Signal</keyword>
<dbReference type="Proteomes" id="UP001440599">
    <property type="component" value="Unassembled WGS sequence"/>
</dbReference>
<gene>
    <name evidence="4" type="ORF">WMO45_06350</name>
</gene>
<feature type="chain" id="PRO_5047104071" evidence="2">
    <location>
        <begin position="24"/>
        <end position="645"/>
    </location>
</feature>
<keyword evidence="5" id="KW-1185">Reference proteome</keyword>
<evidence type="ECO:0000259" key="3">
    <source>
        <dbReference type="PROSITE" id="PS51272"/>
    </source>
</evidence>
<proteinExistence type="predicted"/>
<comment type="caution">
    <text evidence="4">The sequence shown here is derived from an EMBL/GenBank/DDBJ whole genome shotgun (WGS) entry which is preliminary data.</text>
</comment>
<organism evidence="4 5">
    <name type="scientific">Flavonifractor hominis</name>
    <dbReference type="NCBI Taxonomy" id="3133178"/>
    <lineage>
        <taxon>Bacteria</taxon>
        <taxon>Bacillati</taxon>
        <taxon>Bacillota</taxon>
        <taxon>Clostridia</taxon>
        <taxon>Eubacteriales</taxon>
        <taxon>Oscillospiraceae</taxon>
        <taxon>Flavonifractor</taxon>
    </lineage>
</organism>
<accession>A0ABV1ENG8</accession>
<name>A0ABV1ENG8_9FIRM</name>
<dbReference type="SUPFAM" id="SSF69360">
    <property type="entry name" value="Cell wall binding repeat"/>
    <property type="match status" value="1"/>
</dbReference>
<dbReference type="InterPro" id="IPR001119">
    <property type="entry name" value="SLH_dom"/>
</dbReference>
<reference evidence="4 5" key="1">
    <citation type="submission" date="2024-03" db="EMBL/GenBank/DDBJ databases">
        <title>Human intestinal bacterial collection.</title>
        <authorList>
            <person name="Pauvert C."/>
            <person name="Hitch T.C.A."/>
            <person name="Clavel T."/>
        </authorList>
    </citation>
    <scope>NUCLEOTIDE SEQUENCE [LARGE SCALE GENOMIC DNA]</scope>
    <source>
        <strain evidence="4 5">CLA-AP-H34</strain>
    </source>
</reference>
<sequence length="645" mass="68998">MKRLSRILLTLALSAVLLPAAQAVDGSEPAWLAEGERYVRALSDELILTVQTGSQFNDPKQPGITPGYGVTDRMGNEVLPCTYQKISDFEGDVARIQQKWTGRWSLLRSDGTVLCPDGFETISPFSEGLAAAEQNGLWGYIDTAGNWVIPPQYGSAGDFSQGLAPVKTSTGTYSEMTPGDYCYINMAGQVVIHGPFAYAYAFQHGVALFSQGDDTNGYQDGLVDTKGNQVASALYDDIDWQKSWTGGLIPVQQGEYWGVLNADTGALVLPCQYDAVTIFAEEGRIAVCSAESGLWGVCDEQGTLVVPMTYDRVGKEGDALQVWQGDDCGLLDWNGRQILPMAPYDRLAWVGSGLYYADGQLFDQQGESVASWSYDAPISETFQEGRLLVRQNGRCGYLDESGTLMIPCTYESAGAFSDGLAPVQQNGKWGYIDRTGALVVPCQYDSAETGSRFLYVTSGDRGGLLCHPLLADTVSDWAAQEVEQARQSGLLTARTEGYFTYDITRLQFAELAVNLVEQTTGQEIVPAPADRFTDTSDEAARKAAAAGIVNGTGDGSTFSPNALITREELAAMLCRAWAAAGGQVAATADLSGYSDAGAVSDWAVEPVSALVGAGVLQGAGGTILPGDKTTVEQAILLVLRVYQQS</sequence>
<feature type="domain" description="SLH" evidence="3">
    <location>
        <begin position="590"/>
        <end position="645"/>
    </location>
</feature>
<protein>
    <submittedName>
        <fullName evidence="4">WG repeat-containing protein</fullName>
    </submittedName>
</protein>
<evidence type="ECO:0000313" key="5">
    <source>
        <dbReference type="Proteomes" id="UP001440599"/>
    </source>
</evidence>
<dbReference type="RefSeq" id="WP_349139721.1">
    <property type="nucleotide sequence ID" value="NZ_JBBMFT010000003.1"/>
</dbReference>